<protein>
    <submittedName>
        <fullName evidence="1">Uncharacterized protein</fullName>
    </submittedName>
</protein>
<proteinExistence type="predicted"/>
<dbReference type="EnsemblMetazoa" id="CLYHEMT018575.1">
    <property type="protein sequence ID" value="CLYHEMP018575.1"/>
    <property type="gene ID" value="CLYHEMG018575"/>
</dbReference>
<reference evidence="1" key="1">
    <citation type="submission" date="2021-01" db="UniProtKB">
        <authorList>
            <consortium name="EnsemblMetazoa"/>
        </authorList>
    </citation>
    <scope>IDENTIFICATION</scope>
</reference>
<sequence length="194" mass="20169">MSKIPVVDEVVRSVQSLGDAIVGKPDRARSRWENWTDDSFIGTAGKTVALTTAAGLAAPFSSDTAGDLISMAGRNGEKLSAITLSAGSQVVGVTAQVLAHGIPNPVSGACNGFARAANKVINAMAEDKKEGIDWKKISEVAKIDVAKGAASSDGMIPYAGKAVEKTIKNEEAEFDHGEEWSNWGVDVVTAAVLL</sequence>
<evidence type="ECO:0000313" key="2">
    <source>
        <dbReference type="Proteomes" id="UP000594262"/>
    </source>
</evidence>
<organism evidence="1 2">
    <name type="scientific">Clytia hemisphaerica</name>
    <dbReference type="NCBI Taxonomy" id="252671"/>
    <lineage>
        <taxon>Eukaryota</taxon>
        <taxon>Metazoa</taxon>
        <taxon>Cnidaria</taxon>
        <taxon>Hydrozoa</taxon>
        <taxon>Hydroidolina</taxon>
        <taxon>Leptothecata</taxon>
        <taxon>Obeliida</taxon>
        <taxon>Clytiidae</taxon>
        <taxon>Clytia</taxon>
    </lineage>
</organism>
<evidence type="ECO:0000313" key="1">
    <source>
        <dbReference type="EnsemblMetazoa" id="CLYHEMP018575.1"/>
    </source>
</evidence>
<dbReference type="Proteomes" id="UP000594262">
    <property type="component" value="Unplaced"/>
</dbReference>
<dbReference type="OrthoDB" id="6017090at2759"/>
<dbReference type="AlphaFoldDB" id="A0A7M6DNR4"/>
<accession>A0A7M6DNR4</accession>
<name>A0A7M6DNR4_9CNID</name>
<dbReference type="GeneID" id="136818585"/>
<dbReference type="RefSeq" id="XP_066931017.1">
    <property type="nucleotide sequence ID" value="XM_067074916.1"/>
</dbReference>
<keyword evidence="2" id="KW-1185">Reference proteome</keyword>